<evidence type="ECO:0000256" key="2">
    <source>
        <dbReference type="ARBA" id="ARBA00022448"/>
    </source>
</evidence>
<feature type="compositionally biased region" description="Low complexity" evidence="4">
    <location>
        <begin position="1073"/>
        <end position="1085"/>
    </location>
</feature>
<feature type="compositionally biased region" description="Low complexity" evidence="4">
    <location>
        <begin position="948"/>
        <end position="957"/>
    </location>
</feature>
<dbReference type="Proteomes" id="UP000785200">
    <property type="component" value="Unassembled WGS sequence"/>
</dbReference>
<feature type="domain" description="Nucleoporin Nup159/Nup146 N-terminal" evidence="5">
    <location>
        <begin position="57"/>
        <end position="428"/>
    </location>
</feature>
<feature type="region of interest" description="Disordered" evidence="4">
    <location>
        <begin position="729"/>
        <end position="748"/>
    </location>
</feature>
<accession>A0A9P7AZG2</accession>
<dbReference type="InterPro" id="IPR039462">
    <property type="entry name" value="Nup159/Nup146_N"/>
</dbReference>
<feature type="compositionally biased region" description="Polar residues" evidence="4">
    <location>
        <begin position="1008"/>
        <end position="1027"/>
    </location>
</feature>
<dbReference type="Pfam" id="PF16755">
    <property type="entry name" value="Beta-prop_NUP159_NUP214"/>
    <property type="match status" value="1"/>
</dbReference>
<feature type="compositionally biased region" description="Polar residues" evidence="4">
    <location>
        <begin position="1035"/>
        <end position="1050"/>
    </location>
</feature>
<feature type="compositionally biased region" description="Polar residues" evidence="4">
    <location>
        <begin position="901"/>
        <end position="918"/>
    </location>
</feature>
<dbReference type="Gene3D" id="2.130.10.10">
    <property type="entry name" value="YVTN repeat-like/Quinoprotein amine dehydrogenase"/>
    <property type="match status" value="1"/>
</dbReference>
<keyword evidence="7" id="KW-1185">Reference proteome</keyword>
<evidence type="ECO:0000259" key="5">
    <source>
        <dbReference type="Pfam" id="PF16755"/>
    </source>
</evidence>
<feature type="region of interest" description="Disordered" evidence="4">
    <location>
        <begin position="570"/>
        <end position="629"/>
    </location>
</feature>
<evidence type="ECO:0000256" key="4">
    <source>
        <dbReference type="SAM" id="MobiDB-lite"/>
    </source>
</evidence>
<dbReference type="GO" id="GO:0005634">
    <property type="term" value="C:nucleus"/>
    <property type="evidence" value="ECO:0007669"/>
    <property type="project" value="UniProtKB-SubCell"/>
</dbReference>
<comment type="subcellular location">
    <subcellularLocation>
        <location evidence="1">Nucleus</location>
    </subcellularLocation>
</comment>
<dbReference type="SUPFAM" id="SSF117289">
    <property type="entry name" value="Nucleoporin domain"/>
    <property type="match status" value="1"/>
</dbReference>
<name>A0A9P7AZG2_9HELO</name>
<evidence type="ECO:0000313" key="6">
    <source>
        <dbReference type="EMBL" id="KAG0651029.1"/>
    </source>
</evidence>
<evidence type="ECO:0000256" key="1">
    <source>
        <dbReference type="ARBA" id="ARBA00004123"/>
    </source>
</evidence>
<feature type="compositionally biased region" description="Gly residues" evidence="4">
    <location>
        <begin position="9"/>
        <end position="21"/>
    </location>
</feature>
<feature type="compositionally biased region" description="Acidic residues" evidence="4">
    <location>
        <begin position="983"/>
        <end position="1001"/>
    </location>
</feature>
<keyword evidence="3" id="KW-0539">Nucleus</keyword>
<feature type="compositionally biased region" description="Basic and acidic residues" evidence="4">
    <location>
        <begin position="729"/>
        <end position="740"/>
    </location>
</feature>
<dbReference type="PANTHER" id="PTHR48125">
    <property type="entry name" value="LP07818P1"/>
    <property type="match status" value="1"/>
</dbReference>
<protein>
    <submittedName>
        <fullName evidence="6">Nuclear pore</fullName>
    </submittedName>
</protein>
<dbReference type="PANTHER" id="PTHR48125:SF10">
    <property type="entry name" value="OS12G0136300 PROTEIN"/>
    <property type="match status" value="1"/>
</dbReference>
<evidence type="ECO:0000313" key="7">
    <source>
        <dbReference type="Proteomes" id="UP000785200"/>
    </source>
</evidence>
<organism evidence="6 7">
    <name type="scientific">Hyphodiscus hymeniophilus</name>
    <dbReference type="NCBI Taxonomy" id="353542"/>
    <lineage>
        <taxon>Eukaryota</taxon>
        <taxon>Fungi</taxon>
        <taxon>Dikarya</taxon>
        <taxon>Ascomycota</taxon>
        <taxon>Pezizomycotina</taxon>
        <taxon>Leotiomycetes</taxon>
        <taxon>Helotiales</taxon>
        <taxon>Hyphodiscaceae</taxon>
        <taxon>Hyphodiscus</taxon>
    </lineage>
</organism>
<feature type="compositionally biased region" description="Low complexity" evidence="4">
    <location>
        <begin position="1450"/>
        <end position="1462"/>
    </location>
</feature>
<dbReference type="EMBL" id="VNKQ01000005">
    <property type="protein sequence ID" value="KAG0651029.1"/>
    <property type="molecule type" value="Genomic_DNA"/>
</dbReference>
<feature type="compositionally biased region" description="Polar residues" evidence="4">
    <location>
        <begin position="616"/>
        <end position="628"/>
    </location>
</feature>
<proteinExistence type="predicted"/>
<comment type="caution">
    <text evidence="6">The sequence shown here is derived from an EMBL/GenBank/DDBJ whole genome shotgun (WGS) entry which is preliminary data.</text>
</comment>
<dbReference type="FunFam" id="2.130.10.10:FF:000645">
    <property type="entry name" value="Putative nuclear pore complex subunit Nup159"/>
    <property type="match status" value="1"/>
</dbReference>
<feature type="compositionally biased region" description="Polar residues" evidence="4">
    <location>
        <begin position="1414"/>
        <end position="1432"/>
    </location>
</feature>
<keyword evidence="2" id="KW-0813">Transport</keyword>
<reference evidence="6" key="1">
    <citation type="submission" date="2019-07" db="EMBL/GenBank/DDBJ databases">
        <title>Hyphodiscus hymeniophilus genome sequencing and assembly.</title>
        <authorList>
            <person name="Kramer G."/>
            <person name="Nodwell J."/>
        </authorList>
    </citation>
    <scope>NUCLEOTIDE SEQUENCE</scope>
    <source>
        <strain evidence="6">ATCC 34498</strain>
    </source>
</reference>
<feature type="compositionally biased region" description="Basic and acidic residues" evidence="4">
    <location>
        <begin position="1121"/>
        <end position="1148"/>
    </location>
</feature>
<feature type="region of interest" description="Disordered" evidence="4">
    <location>
        <begin position="1400"/>
        <end position="1479"/>
    </location>
</feature>
<dbReference type="InterPro" id="IPR015943">
    <property type="entry name" value="WD40/YVTN_repeat-like_dom_sf"/>
</dbReference>
<feature type="region of interest" description="Disordered" evidence="4">
    <location>
        <begin position="770"/>
        <end position="1154"/>
    </location>
</feature>
<gene>
    <name evidence="6" type="ORF">D0Z07_2426</name>
</gene>
<feature type="region of interest" description="Disordered" evidence="4">
    <location>
        <begin position="1298"/>
        <end position="1320"/>
    </location>
</feature>
<dbReference type="OrthoDB" id="248320at2759"/>
<feature type="region of interest" description="Disordered" evidence="4">
    <location>
        <begin position="1"/>
        <end position="25"/>
    </location>
</feature>
<evidence type="ECO:0000256" key="3">
    <source>
        <dbReference type="ARBA" id="ARBA00023242"/>
    </source>
</evidence>
<feature type="compositionally biased region" description="Polar residues" evidence="4">
    <location>
        <begin position="571"/>
        <end position="581"/>
    </location>
</feature>
<feature type="compositionally biased region" description="Low complexity" evidence="4">
    <location>
        <begin position="815"/>
        <end position="842"/>
    </location>
</feature>
<sequence>MAFSFGNSGSNGIGSGDGGVQTGPDLEDIRTEALAFLAIGGDNKVQLSSPWPSDNLPPPTASLMSVASHKGLVAAAGPDAVIVATTESVRQTFNDIQGGKIKQFQAQLRIPMPMRISQLAFSSDESYLVLSAENGGGLAVYETQALMSGSTQSAFELSTNGQALRALVPNPTAEKGELFAIITTDGNLMMANLKDRNFISSTNGQVLKNNASCLSWSTKGKQLVAGLGDGTAYQMTPEGEGKGDIPKPPTWTTVITFLPLLGLRTITYPPSPDGNAPASLFHVATRILKPLSFMFQKIEDPAGPWGMNRSPPHHFVVRLRDWNNLQDMVVTTSTASVDIGLFTRSKVPLSKEKSSDKITGVFTMTEMESDAQRAQLPMTSSMDNTSAIGLALDLSSKEKVVKPIVNDEIDESATPLPALMVLNNEGILASWWIVYSESIREKTMYPSLVATEGLPQPQVSSATAQTVGPAFGAPAAPSAQTFGAPTTSASAFGARPATSFGTANGAFGATSGLGQKPSVWGSSSNSTSTPATNAPAFGSSAFATATASNAQPFGAFSQPATSALAPALGSSPFSKPATSTPGPAFGAPAFGSTSTPSFGSAGLPGMNRPSPWGSAAPTTGSTFGQSSGLGKPAGVFGTSGVSSSSPAVPASGGFSSFASKGGFAAAVTTSAPSVFGTKNTFSSPNPSPAMNTASLFGGSAAKAVDKSTSLLGAGPFKLGSMFKADPVGKDSEQVLPEEPKSSFFGGNFGSALDNAPTAPVVQAPVSKETDMDAMDDGPKSSGPAKLDSTTPAATPAPVKSSMFGSAPGSSGIFGTSGPTTATSATKPAVAAGFSFGTTTTETPKPPGLNLGNPTSTPVSGLSVAAPAITNTPPSPKIKEEPSSPGAPSDRYTEPPLPPDPTSKTTYAAGDTSVSSTETEAPLPPDFIPKSVPTPNATSPSLSPPTPAPKASTSVPTAGDLIPPSDVPGGLEDDGDESGFGSEGGDDEREEEEIDDSEEGSGEDVTKDLSPTSEFNQTPGFTPQSSFKNHNKDTPDNTFFTKISKPGQASTGRGLFGEIGASAPVLPPPKMHASPRSPSPVRSALPGRMLRPDVSRSVSAPGVASQILGRQPPASAPNTFDISHEQQKVEEQRRQDIKARNEQEEKQALVDDEDDRMQEFLASDLEGTRTLDEFIAHTDYVGPPSKDSIPAQVETVYRDINAMIDTLGVNSRALKCFVKGHEEHYKDGGRNREDLQDDDDWCLVEIENLSSVVENDLGRDLEAGRVKDVANKLETCNDLQKDLIRLHAKMDEVHKLRAAQSNPNFKPKNRLQPLSAEQSAQQHDLRRDFANFQKLLSEAEEGLTILKAKIVSQATAKGHSNGSTGPTVEAVMRTITKMTSMAEKRSGDIDVLEGQMRRLRFGSAEPRSREGSPFATPQNKRSSLRNPGTSSTYGLFYTPDSTKDTSRFQNSLMSSTSSRAQSSPPRKKLSGYTAEEKAQIRSKFARKNEVTNKLKEALKRKSGPSIKLMYDDDD</sequence>